<proteinExistence type="predicted"/>
<name>A0A7D5JM74_9CAUD</name>
<sequence length="148" mass="16951">MLDFEYALFTKEDPIKLLKDASSKLPIHRKFKIAPHIRRANAAVNKCKKFRDIVTSEDNVVCIDIGTTFASYFGRKVDKGIYLAIPKSAAKEYIEFLEDSCKDTIKSDKYMESITKLLLYHSDYIDAFVKAFLSIRLAQGELDKLKSN</sequence>
<evidence type="ECO:0000313" key="1">
    <source>
        <dbReference type="EMBL" id="QLF86247.1"/>
    </source>
</evidence>
<protein>
    <submittedName>
        <fullName evidence="1">Uncharacterized protein</fullName>
    </submittedName>
</protein>
<gene>
    <name evidence="1" type="ORF">CC030809_00199</name>
</gene>
<evidence type="ECO:0000313" key="2">
    <source>
        <dbReference type="Proteomes" id="UP000510897"/>
    </source>
</evidence>
<dbReference type="EMBL" id="MT586120">
    <property type="protein sequence ID" value="QLF86247.1"/>
    <property type="molecule type" value="Genomic_DNA"/>
</dbReference>
<dbReference type="Proteomes" id="UP000510897">
    <property type="component" value="Segment"/>
</dbReference>
<accession>A0A7D5JM74</accession>
<reference evidence="1 2" key="1">
    <citation type="submission" date="2020-06" db="EMBL/GenBank/DDBJ databases">
        <authorList>
            <person name="Puxty R.J."/>
            <person name="Weihe C."/>
            <person name="Marston M.F."/>
            <person name="Martiny J.B.H."/>
        </authorList>
    </citation>
    <scope>NUCLEOTIDE SEQUENCE [LARGE SCALE GENOMIC DNA]</scope>
    <source>
        <strain evidence="1">0809CC03</strain>
    </source>
</reference>
<organism evidence="1 2">
    <name type="scientific">Synechococcus phage S-CAM7</name>
    <dbReference type="NCBI Taxonomy" id="1883368"/>
    <lineage>
        <taxon>Viruses</taxon>
        <taxon>Duplodnaviria</taxon>
        <taxon>Heunggongvirae</taxon>
        <taxon>Uroviricota</taxon>
        <taxon>Caudoviricetes</taxon>
        <taxon>Pantevenvirales</taxon>
        <taxon>Kyanoviridae</taxon>
        <taxon>Mazuvirus</taxon>
        <taxon>Mazuvirus scam7</taxon>
    </lineage>
</organism>
<reference evidence="1 2" key="2">
    <citation type="submission" date="2020-07" db="EMBL/GenBank/DDBJ databases">
        <title>Signatures of coevolution in a cyanophage population.</title>
        <authorList>
            <person name="Abebe J."/>
        </authorList>
    </citation>
    <scope>NUCLEOTIDE SEQUENCE [LARGE SCALE GENOMIC DNA]</scope>
    <source>
        <strain evidence="1">0809CC03</strain>
    </source>
</reference>